<name>A0A2T8KWW9_9POAL</name>
<accession>A0A2T8KWW9</accession>
<dbReference type="Gramene" id="PVH66632">
    <property type="protein sequence ID" value="PVH66632"/>
    <property type="gene ID" value="PAHAL_1G301400"/>
</dbReference>
<evidence type="ECO:0000313" key="1">
    <source>
        <dbReference type="EMBL" id="PVH66632.1"/>
    </source>
</evidence>
<proteinExistence type="predicted"/>
<gene>
    <name evidence="1" type="ORF">PAHAL_1G301400</name>
</gene>
<dbReference type="EMBL" id="CM008046">
    <property type="protein sequence ID" value="PVH66632.1"/>
    <property type="molecule type" value="Genomic_DNA"/>
</dbReference>
<dbReference type="Proteomes" id="UP000243499">
    <property type="component" value="Chromosome 1"/>
</dbReference>
<sequence>MPMHGSTKSLATIIPTIVLMPKALSFGPSASMPPRINITEGTTAAARISKLSVKNESGASAPNTKSFKTGTMPMIMASKEAIVGG</sequence>
<protein>
    <submittedName>
        <fullName evidence="1">Uncharacterized protein</fullName>
    </submittedName>
</protein>
<reference evidence="1" key="1">
    <citation type="submission" date="2018-04" db="EMBL/GenBank/DDBJ databases">
        <title>WGS assembly of Panicum hallii.</title>
        <authorList>
            <person name="Lovell J."/>
            <person name="Jenkins J."/>
            <person name="Lowry D."/>
            <person name="Mamidi S."/>
            <person name="Sreedasyam A."/>
            <person name="Weng X."/>
            <person name="Barry K."/>
            <person name="Bonette J."/>
            <person name="Campitelli B."/>
            <person name="Daum C."/>
            <person name="Gordon S."/>
            <person name="Gould B."/>
            <person name="Lipzen A."/>
            <person name="Macqueen A."/>
            <person name="Palacio-Mejia J."/>
            <person name="Plott C."/>
            <person name="Shakirov E."/>
            <person name="Shu S."/>
            <person name="Yoshinaga Y."/>
            <person name="Zane M."/>
            <person name="Rokhsar D."/>
            <person name="Grimwood J."/>
            <person name="Schmutz J."/>
            <person name="Juenger T."/>
        </authorList>
    </citation>
    <scope>NUCLEOTIDE SEQUENCE [LARGE SCALE GENOMIC DNA]</scope>
    <source>
        <strain evidence="1">FIL2</strain>
    </source>
</reference>
<dbReference type="AlphaFoldDB" id="A0A2T8KWW9"/>
<organism evidence="1">
    <name type="scientific">Panicum hallii</name>
    <dbReference type="NCBI Taxonomy" id="206008"/>
    <lineage>
        <taxon>Eukaryota</taxon>
        <taxon>Viridiplantae</taxon>
        <taxon>Streptophyta</taxon>
        <taxon>Embryophyta</taxon>
        <taxon>Tracheophyta</taxon>
        <taxon>Spermatophyta</taxon>
        <taxon>Magnoliopsida</taxon>
        <taxon>Liliopsida</taxon>
        <taxon>Poales</taxon>
        <taxon>Poaceae</taxon>
        <taxon>PACMAD clade</taxon>
        <taxon>Panicoideae</taxon>
        <taxon>Panicodae</taxon>
        <taxon>Paniceae</taxon>
        <taxon>Panicinae</taxon>
        <taxon>Panicum</taxon>
        <taxon>Panicum sect. Panicum</taxon>
    </lineage>
</organism>